<evidence type="ECO:0000259" key="1">
    <source>
        <dbReference type="Pfam" id="PF09722"/>
    </source>
</evidence>
<keyword evidence="3" id="KW-1185">Reference proteome</keyword>
<dbReference type="RefSeq" id="WP_206252831.1">
    <property type="nucleotide sequence ID" value="NZ_CP071060.1"/>
</dbReference>
<reference evidence="2 3" key="1">
    <citation type="submission" date="2021-02" db="EMBL/GenBank/DDBJ databases">
        <title>Niveibacterium changnyeongensis HC41.</title>
        <authorList>
            <person name="Kang M."/>
        </authorList>
    </citation>
    <scope>NUCLEOTIDE SEQUENCE [LARGE SCALE GENOMIC DNA]</scope>
    <source>
        <strain evidence="2 3">HC41</strain>
    </source>
</reference>
<feature type="domain" description="Antitoxin Xre/MbcA/ParS-like toxin-binding" evidence="1">
    <location>
        <begin position="76"/>
        <end position="122"/>
    </location>
</feature>
<dbReference type="InterPro" id="IPR024467">
    <property type="entry name" value="Xre/MbcA/ParS-like_toxin-bd"/>
</dbReference>
<dbReference type="Proteomes" id="UP000663570">
    <property type="component" value="Chromosome"/>
</dbReference>
<evidence type="ECO:0000313" key="2">
    <source>
        <dbReference type="EMBL" id="QSI75354.1"/>
    </source>
</evidence>
<name>A0ABX7M0R5_9RHOO</name>
<protein>
    <submittedName>
        <fullName evidence="2">DUF2384 domain-containing protein</fullName>
    </submittedName>
</protein>
<evidence type="ECO:0000313" key="3">
    <source>
        <dbReference type="Proteomes" id="UP000663570"/>
    </source>
</evidence>
<gene>
    <name evidence="2" type="ORF">JY500_12610</name>
</gene>
<proteinExistence type="predicted"/>
<dbReference type="Pfam" id="PF09722">
    <property type="entry name" value="Xre_MbcA_ParS_C"/>
    <property type="match status" value="1"/>
</dbReference>
<organism evidence="2 3">
    <name type="scientific">Niveibacterium microcysteis</name>
    <dbReference type="NCBI Taxonomy" id="2811415"/>
    <lineage>
        <taxon>Bacteria</taxon>
        <taxon>Pseudomonadati</taxon>
        <taxon>Pseudomonadota</taxon>
        <taxon>Betaproteobacteria</taxon>
        <taxon>Rhodocyclales</taxon>
        <taxon>Rhodocyclaceae</taxon>
        <taxon>Niveibacterium</taxon>
    </lineage>
</organism>
<dbReference type="EMBL" id="CP071060">
    <property type="protein sequence ID" value="QSI75354.1"/>
    <property type="molecule type" value="Genomic_DNA"/>
</dbReference>
<sequence>MEEDFGQISATADQGRALTRALFEAAVRLGISCTELGSVIGMSAVTITRMERHGSGLRVGTKPWDTSVQVVQMYCSLVALVGDQDGAARSWFDAPVTSFGGQSPRQMIQRDGGLVEVLDYLDTYLTRS</sequence>
<accession>A0ABX7M0R5</accession>